<accession>A0A812XRU3</accession>
<sequence length="104" mass="12242">EAEAISDSILKFLPLYEQMIKLSVPRSCPRYKVIPKIHVLLHIAEDVVETRLNYRHYHCFIDEDVIGQLKDLTVKLPKVGLGYCLLSRWLLRLGASKPIRWWRK</sequence>
<feature type="non-terminal residue" evidence="1">
    <location>
        <position position="104"/>
    </location>
</feature>
<evidence type="ECO:0000313" key="1">
    <source>
        <dbReference type="EMBL" id="CAE7750535.1"/>
    </source>
</evidence>
<reference evidence="1" key="1">
    <citation type="submission" date="2021-02" db="EMBL/GenBank/DDBJ databases">
        <authorList>
            <person name="Dougan E. K."/>
            <person name="Rhodes N."/>
            <person name="Thang M."/>
            <person name="Chan C."/>
        </authorList>
    </citation>
    <scope>NUCLEOTIDE SEQUENCE</scope>
</reference>
<organism evidence="1 2">
    <name type="scientific">Symbiodinium necroappetens</name>
    <dbReference type="NCBI Taxonomy" id="1628268"/>
    <lineage>
        <taxon>Eukaryota</taxon>
        <taxon>Sar</taxon>
        <taxon>Alveolata</taxon>
        <taxon>Dinophyceae</taxon>
        <taxon>Suessiales</taxon>
        <taxon>Symbiodiniaceae</taxon>
        <taxon>Symbiodinium</taxon>
    </lineage>
</organism>
<keyword evidence="2" id="KW-1185">Reference proteome</keyword>
<protein>
    <submittedName>
        <fullName evidence="1">GMPR2 protein</fullName>
    </submittedName>
</protein>
<feature type="non-terminal residue" evidence="1">
    <location>
        <position position="1"/>
    </location>
</feature>
<dbReference type="AlphaFoldDB" id="A0A812XRU3"/>
<evidence type="ECO:0000313" key="2">
    <source>
        <dbReference type="Proteomes" id="UP000601435"/>
    </source>
</evidence>
<name>A0A812XRU3_9DINO</name>
<proteinExistence type="predicted"/>
<dbReference type="Proteomes" id="UP000601435">
    <property type="component" value="Unassembled WGS sequence"/>
</dbReference>
<dbReference type="EMBL" id="CAJNJA010038782">
    <property type="protein sequence ID" value="CAE7750535.1"/>
    <property type="molecule type" value="Genomic_DNA"/>
</dbReference>
<gene>
    <name evidence="1" type="primary">GMPR2</name>
    <name evidence="1" type="ORF">SNEC2469_LOCUS21758</name>
</gene>
<comment type="caution">
    <text evidence="1">The sequence shown here is derived from an EMBL/GenBank/DDBJ whole genome shotgun (WGS) entry which is preliminary data.</text>
</comment>
<dbReference type="OrthoDB" id="443685at2759"/>